<gene>
    <name evidence="6" type="ORF">M6B38_381500</name>
</gene>
<dbReference type="PANTHER" id="PTHR23155:SF1205">
    <property type="entry name" value="DISEASE RESISTANCE PROTEIN RPM1"/>
    <property type="match status" value="1"/>
</dbReference>
<evidence type="ECO:0000256" key="2">
    <source>
        <dbReference type="ARBA" id="ARBA00022821"/>
    </source>
</evidence>
<dbReference type="SUPFAM" id="SSF52058">
    <property type="entry name" value="L domain-like"/>
    <property type="match status" value="1"/>
</dbReference>
<dbReference type="GO" id="GO:0042742">
    <property type="term" value="P:defense response to bacterium"/>
    <property type="evidence" value="ECO:0007669"/>
    <property type="project" value="UniProtKB-ARBA"/>
</dbReference>
<dbReference type="GO" id="GO:0002758">
    <property type="term" value="P:innate immune response-activating signaling pathway"/>
    <property type="evidence" value="ECO:0007669"/>
    <property type="project" value="UniProtKB-ARBA"/>
</dbReference>
<dbReference type="EMBL" id="JANAVB010021998">
    <property type="protein sequence ID" value="KAJ6824572.1"/>
    <property type="molecule type" value="Genomic_DNA"/>
</dbReference>
<feature type="domain" description="Disease resistance R13L4/SHOC-2-like LRR" evidence="5">
    <location>
        <begin position="418"/>
        <end position="745"/>
    </location>
</feature>
<comment type="caution">
    <text evidence="6">The sequence shown here is derived from an EMBL/GenBank/DDBJ whole genome shotgun (WGS) entry which is preliminary data.</text>
</comment>
<accession>A0AAX6G7I2</accession>
<dbReference type="InterPro" id="IPR058922">
    <property type="entry name" value="WHD_DRP"/>
</dbReference>
<evidence type="ECO:0000256" key="1">
    <source>
        <dbReference type="ARBA" id="ARBA00022737"/>
    </source>
</evidence>
<dbReference type="InterPro" id="IPR042197">
    <property type="entry name" value="Apaf_helical"/>
</dbReference>
<dbReference type="FunFam" id="3.40.50.300:FF:001091">
    <property type="entry name" value="Probable disease resistance protein At1g61300"/>
    <property type="match status" value="1"/>
</dbReference>
<dbReference type="InterPro" id="IPR055414">
    <property type="entry name" value="LRR_R13L4/SHOC2-like"/>
</dbReference>
<feature type="domain" description="NB-ARC" evidence="3">
    <location>
        <begin position="41"/>
        <end position="215"/>
    </location>
</feature>
<dbReference type="FunFam" id="1.10.10.10:FF:000322">
    <property type="entry name" value="Probable disease resistance protein At1g63360"/>
    <property type="match status" value="1"/>
</dbReference>
<protein>
    <submittedName>
        <fullName evidence="6">Disease resistance protein RPM1-like</fullName>
    </submittedName>
</protein>
<evidence type="ECO:0000259" key="5">
    <source>
        <dbReference type="Pfam" id="PF23598"/>
    </source>
</evidence>
<dbReference type="Gene3D" id="1.10.8.430">
    <property type="entry name" value="Helical domain of apoptotic protease-activating factors"/>
    <property type="match status" value="1"/>
</dbReference>
<sequence>MYAINVIDEGTSSNAVRDRLHNRHVASLFIEEAELVGIDQPREDLIKLLVTAEDKLKVISVVGMGGLGKTTLVRKVYDNEKVKGWFNCHAWITVTQSFTYEVILRSVLTQFYGVRNEPLPERIDTMEGIQLMETLRVFLQDKRYVVVLDDMWHINAWECLKYAFPNNGYGSRILITTRNLDVGISSQETSGCVYNHKPLPPAEAWSLFSKKAFRNIPGGVCPPELKALSENIVKICEGLPLAIVTIGGLLSKKGTFLEWKRLHDGLLHSMLANNPNLQPITRILLLSYNDLPHILKSCFLYFSIFPKDHTVKRITLIRLWISEGFIESEKGETPENVAESYLNDLIDRSMVQVAEHYDHGRVRSCRVHDLIHAIARLKSKEENFSTTLVTRNSQVHERIRRLSIHNNDEDLKDISLSHVRALFIFGANSLLFSSIRNQFHRFRLLKVLDLQGAPIEKFPIEFGKLLHLRYLSLRNTKIRKLSKSIGKLQNLEILDLKGTYVSELPKGILKLRKLRHLLAYHYYTGRLPSFYYSNGVKLPEGIGRLKKLQKLTYLAANEDSNIVKELGNLTKLKRLGVMKLRSKDGANLCSSIEKMKSLLSFSVQSIRTDEILDLKSLSSPPPVLQGLSLRGPLQTLPHWISSLNNLVRMRLRWSRLKEGSLGPLQSLPNLVELTLIHAYDGFKLHCQRGGFKKLQILDLEQLMNLKFVIVEGAMPNLRKMYIRGCLQLKAAPLGINRLMNLKELHLFDMPDVFVQRLRKNGVEYSKVKHIPIKRTYDNEDTIYEEL</sequence>
<dbReference type="PRINTS" id="PR00364">
    <property type="entry name" value="DISEASERSIST"/>
</dbReference>
<name>A0AAX6G7I2_IRIPA</name>
<dbReference type="InterPro" id="IPR036388">
    <property type="entry name" value="WH-like_DNA-bd_sf"/>
</dbReference>
<dbReference type="InterPro" id="IPR044974">
    <property type="entry name" value="Disease_R_plants"/>
</dbReference>
<keyword evidence="7" id="KW-1185">Reference proteome</keyword>
<evidence type="ECO:0000259" key="4">
    <source>
        <dbReference type="Pfam" id="PF23559"/>
    </source>
</evidence>
<dbReference type="GO" id="GO:0009626">
    <property type="term" value="P:plant-type hypersensitive response"/>
    <property type="evidence" value="ECO:0007669"/>
    <property type="project" value="UniProtKB-ARBA"/>
</dbReference>
<proteinExistence type="predicted"/>
<keyword evidence="1" id="KW-0677">Repeat</keyword>
<reference evidence="6" key="2">
    <citation type="submission" date="2023-04" db="EMBL/GenBank/DDBJ databases">
        <authorList>
            <person name="Bruccoleri R.E."/>
            <person name="Oakeley E.J."/>
            <person name="Faust A.-M."/>
            <person name="Dessus-Babus S."/>
            <person name="Altorfer M."/>
            <person name="Burckhardt D."/>
            <person name="Oertli M."/>
            <person name="Naumann U."/>
            <person name="Petersen F."/>
            <person name="Wong J."/>
        </authorList>
    </citation>
    <scope>NUCLEOTIDE SEQUENCE</scope>
    <source>
        <strain evidence="6">GSM-AAB239-AS_SAM_17_03QT</strain>
        <tissue evidence="6">Leaf</tissue>
    </source>
</reference>
<dbReference type="Gene3D" id="3.80.10.10">
    <property type="entry name" value="Ribonuclease Inhibitor"/>
    <property type="match status" value="1"/>
</dbReference>
<organism evidence="6 7">
    <name type="scientific">Iris pallida</name>
    <name type="common">Sweet iris</name>
    <dbReference type="NCBI Taxonomy" id="29817"/>
    <lineage>
        <taxon>Eukaryota</taxon>
        <taxon>Viridiplantae</taxon>
        <taxon>Streptophyta</taxon>
        <taxon>Embryophyta</taxon>
        <taxon>Tracheophyta</taxon>
        <taxon>Spermatophyta</taxon>
        <taxon>Magnoliopsida</taxon>
        <taxon>Liliopsida</taxon>
        <taxon>Asparagales</taxon>
        <taxon>Iridaceae</taxon>
        <taxon>Iridoideae</taxon>
        <taxon>Irideae</taxon>
        <taxon>Iris</taxon>
    </lineage>
</organism>
<reference evidence="6" key="1">
    <citation type="journal article" date="2023" name="GigaByte">
        <title>Genome assembly of the bearded iris, Iris pallida Lam.</title>
        <authorList>
            <person name="Bruccoleri R.E."/>
            <person name="Oakeley E.J."/>
            <person name="Faust A.M.E."/>
            <person name="Altorfer M."/>
            <person name="Dessus-Babus S."/>
            <person name="Burckhardt D."/>
            <person name="Oertli M."/>
            <person name="Naumann U."/>
            <person name="Petersen F."/>
            <person name="Wong J."/>
        </authorList>
    </citation>
    <scope>NUCLEOTIDE SEQUENCE</scope>
    <source>
        <strain evidence="6">GSM-AAB239-AS_SAM_17_03QT</strain>
    </source>
</reference>
<feature type="domain" description="Disease resistance protein winged helix" evidence="4">
    <location>
        <begin position="304"/>
        <end position="375"/>
    </location>
</feature>
<dbReference type="SUPFAM" id="SSF52540">
    <property type="entry name" value="P-loop containing nucleoside triphosphate hydrolases"/>
    <property type="match status" value="1"/>
</dbReference>
<dbReference type="PANTHER" id="PTHR23155">
    <property type="entry name" value="DISEASE RESISTANCE PROTEIN RP"/>
    <property type="match status" value="1"/>
</dbReference>
<dbReference type="Gene3D" id="1.10.10.10">
    <property type="entry name" value="Winged helix-like DNA-binding domain superfamily/Winged helix DNA-binding domain"/>
    <property type="match status" value="1"/>
</dbReference>
<evidence type="ECO:0000313" key="7">
    <source>
        <dbReference type="Proteomes" id="UP001140949"/>
    </source>
</evidence>
<dbReference type="Gene3D" id="3.40.50.300">
    <property type="entry name" value="P-loop containing nucleotide triphosphate hydrolases"/>
    <property type="match status" value="1"/>
</dbReference>
<dbReference type="Pfam" id="PF00931">
    <property type="entry name" value="NB-ARC"/>
    <property type="match status" value="1"/>
</dbReference>
<dbReference type="InterPro" id="IPR002182">
    <property type="entry name" value="NB-ARC"/>
</dbReference>
<dbReference type="AlphaFoldDB" id="A0AAX6G7I2"/>
<dbReference type="InterPro" id="IPR032675">
    <property type="entry name" value="LRR_dom_sf"/>
</dbReference>
<evidence type="ECO:0000313" key="6">
    <source>
        <dbReference type="EMBL" id="KAJ6824572.1"/>
    </source>
</evidence>
<keyword evidence="2" id="KW-0611">Plant defense</keyword>
<dbReference type="GO" id="GO:0043531">
    <property type="term" value="F:ADP binding"/>
    <property type="evidence" value="ECO:0007669"/>
    <property type="project" value="InterPro"/>
</dbReference>
<dbReference type="InterPro" id="IPR027417">
    <property type="entry name" value="P-loop_NTPase"/>
</dbReference>
<dbReference type="Proteomes" id="UP001140949">
    <property type="component" value="Unassembled WGS sequence"/>
</dbReference>
<dbReference type="Pfam" id="PF23598">
    <property type="entry name" value="LRR_14"/>
    <property type="match status" value="1"/>
</dbReference>
<evidence type="ECO:0000259" key="3">
    <source>
        <dbReference type="Pfam" id="PF00931"/>
    </source>
</evidence>
<dbReference type="Pfam" id="PF23559">
    <property type="entry name" value="WHD_DRP"/>
    <property type="match status" value="1"/>
</dbReference>